<evidence type="ECO:0000256" key="1">
    <source>
        <dbReference type="SAM" id="MobiDB-lite"/>
    </source>
</evidence>
<dbReference type="EMBL" id="KB020571">
    <property type="protein sequence ID" value="ELA35367.1"/>
    <property type="molecule type" value="Genomic_DNA"/>
</dbReference>
<dbReference type="GO" id="GO:0008168">
    <property type="term" value="F:methyltransferase activity"/>
    <property type="evidence" value="ECO:0007669"/>
    <property type="project" value="UniProtKB-KW"/>
</dbReference>
<name>L2G9U2_COLFN</name>
<keyword evidence="3" id="KW-0808">Transferase</keyword>
<feature type="region of interest" description="Disordered" evidence="1">
    <location>
        <begin position="154"/>
        <end position="176"/>
    </location>
</feature>
<feature type="compositionally biased region" description="Basic residues" evidence="1">
    <location>
        <begin position="66"/>
        <end position="79"/>
    </location>
</feature>
<evidence type="ECO:0000313" key="3">
    <source>
        <dbReference type="EMBL" id="ELA35367.1"/>
    </source>
</evidence>
<accession>L2G9U2</accession>
<dbReference type="Pfam" id="PF02373">
    <property type="entry name" value="JmjC"/>
    <property type="match status" value="1"/>
</dbReference>
<dbReference type="SMART" id="SM00558">
    <property type="entry name" value="JmjC"/>
    <property type="match status" value="1"/>
</dbReference>
<protein>
    <submittedName>
        <fullName evidence="3">Lysine-specific demethylase 4c-like protein</fullName>
    </submittedName>
</protein>
<feature type="domain" description="JmjC" evidence="2">
    <location>
        <begin position="294"/>
        <end position="429"/>
    </location>
</feature>
<reference evidence="3" key="1">
    <citation type="submission" date="2012-08" db="EMBL/GenBank/DDBJ databases">
        <title>Genome analysis of Colletotrichum orbiculare and Colletotrichum fructicola.</title>
        <authorList>
            <person name="Gan P.H.P."/>
            <person name="Ikeda K."/>
            <person name="Irieda H."/>
            <person name="Narusaka M."/>
            <person name="O'Connell R.J."/>
            <person name="Narusaka Y."/>
            <person name="Takano Y."/>
            <person name="Kubo Y."/>
            <person name="Shirasu K."/>
        </authorList>
    </citation>
    <scope>NUCLEOTIDE SEQUENCE</scope>
    <source>
        <strain evidence="3">Nara gc5</strain>
    </source>
</reference>
<feature type="compositionally biased region" description="Low complexity" evidence="1">
    <location>
        <begin position="121"/>
        <end position="134"/>
    </location>
</feature>
<dbReference type="GO" id="GO:0032259">
    <property type="term" value="P:methylation"/>
    <property type="evidence" value="ECO:0007669"/>
    <property type="project" value="UniProtKB-KW"/>
</dbReference>
<dbReference type="InterPro" id="IPR003347">
    <property type="entry name" value="JmjC_dom"/>
</dbReference>
<dbReference type="STRING" id="1213859.L2G9U2"/>
<organism evidence="3">
    <name type="scientific">Colletotrichum fructicola (strain Nara gc5)</name>
    <name type="common">Anthracnose fungus</name>
    <name type="synonym">Colletotrichum gloeosporioides (strain Nara gc5)</name>
    <dbReference type="NCBI Taxonomy" id="1213859"/>
    <lineage>
        <taxon>Eukaryota</taxon>
        <taxon>Fungi</taxon>
        <taxon>Dikarya</taxon>
        <taxon>Ascomycota</taxon>
        <taxon>Pezizomycotina</taxon>
        <taxon>Sordariomycetes</taxon>
        <taxon>Hypocreomycetidae</taxon>
        <taxon>Glomerellales</taxon>
        <taxon>Glomerellaceae</taxon>
        <taxon>Colletotrichum</taxon>
        <taxon>Colletotrichum gloeosporioides species complex</taxon>
    </lineage>
</organism>
<dbReference type="HOGENOM" id="CLU_372141_0_0_1"/>
<proteinExistence type="predicted"/>
<keyword evidence="3" id="KW-0489">Methyltransferase</keyword>
<sequence>MDIASKLRALETKLQHVTRIVSTLQLSTPHAGRRTRRNNPRQTTKPTKRFREHPSSLAKRLYLPMPHRRAQRSFPRRHLSWRDPPADLPAPLPRVADVPTHQETVPSPPPDAGGSRADLEPPTAAAPGSAAPSPLSDLGSDVEWALQHAGSLLEAQGESPTDPAPPEPAPITTRPKFSLTTEEMGVNLVPNIAKMVSDEDFTGKVRITNLPEVDWANLESSIGRPKDREHLGNVYTKGPDGSGYSFLKLSPSTKFVLPDFSQMPEKPSEDEITAFLDDIANDPPKGSIPYYAGPPLTSSIESFLHPGDALASMEAIAGGNSPYVYIGAKYSGTGWHDDDALLWSCNYVSFGWKLWLVFVRHLSLFVGPSRLREEGIDFVVHCAGPGDMVIIRPGQYHAVVNFSSCFATAINFSLPGDRVMPPDLAVCKQCGLYPLHRPDFRIVSPPPLDPVPGVETEHVSIAERTKLARRPAARPQDLQPAKKPKTSRPHPELDEIISQVLKIDKLCHIPRIDHRNPPSPEVLKLAMAIGSRPAIQQFCDLVRSRRDPKNDRTRLYFEGDLQVRITQRLTALGRSQRRSNLERLMVRLDQYYLACDIKQSKQGRLRADSSFLDAIAKKSHCPRDVLSKHVNQGNKWMRLCRERKELLCFIFLDSRNPFGVFLDAWMSLQENDVDVLHRLLSNDYIASLCTVAAALMQSIDGVTHDVDFVWEMQSKPLCSIPEEDMLLLLRPFPQVAENVFEPGRYPT</sequence>
<gene>
    <name evidence="3" type="ORF">CGGC5_4869</name>
</gene>
<evidence type="ECO:0000259" key="2">
    <source>
        <dbReference type="PROSITE" id="PS51184"/>
    </source>
</evidence>
<dbReference type="AlphaFoldDB" id="L2G9U2"/>
<feature type="region of interest" description="Disordered" evidence="1">
    <location>
        <begin position="25"/>
        <end position="138"/>
    </location>
</feature>
<feature type="region of interest" description="Disordered" evidence="1">
    <location>
        <begin position="465"/>
        <end position="492"/>
    </location>
</feature>
<dbReference type="SUPFAM" id="SSF51197">
    <property type="entry name" value="Clavaminate synthase-like"/>
    <property type="match status" value="1"/>
</dbReference>
<dbReference type="Gene3D" id="2.60.120.650">
    <property type="entry name" value="Cupin"/>
    <property type="match status" value="2"/>
</dbReference>
<dbReference type="PROSITE" id="PS51184">
    <property type="entry name" value="JMJC"/>
    <property type="match status" value="1"/>
</dbReference>